<accession>A0A5E3ZW35</accession>
<keyword evidence="1" id="KW-0812">Transmembrane</keyword>
<evidence type="ECO:0000313" key="3">
    <source>
        <dbReference type="Proteomes" id="UP000324288"/>
    </source>
</evidence>
<dbReference type="Proteomes" id="UP000324288">
    <property type="component" value="Chromosome"/>
</dbReference>
<feature type="transmembrane region" description="Helical" evidence="1">
    <location>
        <begin position="246"/>
        <end position="267"/>
    </location>
</feature>
<keyword evidence="3" id="KW-1185">Reference proteome</keyword>
<sequence>MTTFTGIWGNTVVRNNQFLTLTADEMNDAINIDHGYSPLDEYFPGPIDEDHLVVAPSTWGIPRRRALARLCQQETLVYPAWQIATEWVKIDAAECLPRFLLVIECTQLNATFTLVRTRDARRFSTTLYPGMGFAPVVQENEPDQQGQAIEWAQAIASTARLMVHDLRRDCDVLVLTGPPSLETHACELACETLRAAGVVSYRLSPTDMWVIFKERKWRANAEHQRDVLLARKAALRKKRFRKPTRTDYAVIIMTVIAMLSMVLAGAFGTEKRPEDAYGRQGIRSVDPAQVITFPGGMLALPGAWMVSHDSPPVVDLNTHEQWRTIISPVNEPDLRMLLTLKQDPDHHLRDSLQRHLSDPTAAIKPWVSTYQWPTNGWVPSVALSYREITGDVSWADWVVFYTERYAYSLACQYRVREDMTEQKAHKLCQEILNGIRVS</sequence>
<evidence type="ECO:0008006" key="4">
    <source>
        <dbReference type="Google" id="ProtNLM"/>
    </source>
</evidence>
<dbReference type="EMBL" id="LR584267">
    <property type="protein sequence ID" value="VHO00192.1"/>
    <property type="molecule type" value="Genomic_DNA"/>
</dbReference>
<dbReference type="RefSeq" id="WP_053978795.1">
    <property type="nucleotide sequence ID" value="NZ_CP009312.1"/>
</dbReference>
<reference evidence="2 3" key="1">
    <citation type="submission" date="2019-04" db="EMBL/GenBank/DDBJ databases">
        <authorList>
            <person name="Seth-Smith MB H."/>
            <person name="Seth-Smith H."/>
        </authorList>
    </citation>
    <scope>NUCLEOTIDE SEQUENCE [LARGE SCALE GENOMIC DNA]</scope>
    <source>
        <strain evidence="2">USB-603019</strain>
    </source>
</reference>
<name>A0A5E3ZW35_9ACTN</name>
<dbReference type="AlphaFoldDB" id="A0A5E3ZW35"/>
<protein>
    <recommendedName>
        <fullName evidence="4">Type VII secretion-associated protein</fullName>
    </recommendedName>
</protein>
<keyword evidence="1" id="KW-0472">Membrane</keyword>
<dbReference type="GeneID" id="84894528"/>
<evidence type="ECO:0000256" key="1">
    <source>
        <dbReference type="SAM" id="Phobius"/>
    </source>
</evidence>
<proteinExistence type="predicted"/>
<evidence type="ECO:0000313" key="2">
    <source>
        <dbReference type="EMBL" id="VHO00192.1"/>
    </source>
</evidence>
<keyword evidence="1" id="KW-1133">Transmembrane helix</keyword>
<gene>
    <name evidence="2" type="ORF">LC603019_00550</name>
</gene>
<organism evidence="2 3">
    <name type="scientific">Lawsonella clevelandensis</name>
    <dbReference type="NCBI Taxonomy" id="1528099"/>
    <lineage>
        <taxon>Bacteria</taxon>
        <taxon>Bacillati</taxon>
        <taxon>Actinomycetota</taxon>
        <taxon>Actinomycetes</taxon>
        <taxon>Mycobacteriales</taxon>
        <taxon>Lawsonellaceae</taxon>
        <taxon>Lawsonella</taxon>
    </lineage>
</organism>